<evidence type="ECO:0000259" key="19">
    <source>
        <dbReference type="Pfam" id="PF02275"/>
    </source>
</evidence>
<name>A0AAF3J3I5_9BILA</name>
<feature type="domain" description="Choloylglycine hydrolase/NAAA C-terminal" evidence="19">
    <location>
        <begin position="114"/>
        <end position="293"/>
    </location>
</feature>
<protein>
    <recommendedName>
        <fullName evidence="16">Acid ceramidase</fullName>
        <ecNumber evidence="6">3.5.1.23</ecNumber>
    </recommendedName>
</protein>
<dbReference type="GO" id="GO:0006631">
    <property type="term" value="P:fatty acid metabolic process"/>
    <property type="evidence" value="ECO:0007669"/>
    <property type="project" value="InterPro"/>
</dbReference>
<evidence type="ECO:0000256" key="17">
    <source>
        <dbReference type="PIRNR" id="PIRNR017632"/>
    </source>
</evidence>
<accession>A0AAF3J3I5</accession>
<dbReference type="PANTHER" id="PTHR28583">
    <property type="entry name" value="ACID AMIDASE"/>
    <property type="match status" value="1"/>
</dbReference>
<evidence type="ECO:0000313" key="22">
    <source>
        <dbReference type="WBParaSite" id="MBELARI_LOCUS13938"/>
    </source>
</evidence>
<sequence>MANVPGVYDPAGALSVPWFNINLDEDPRTRWALVAQSKRQELLDTLATVHDFIATLLGDFGGLIWDMLLDMMEDAVLHLPEPYKSEILGFAEAANITPQQVTLLNLFYEISKGCTSIVAEDPNGKIFHARNQDFGTFFIWNTTLETWQQTIALKKILINVNYMKGGQVFYKGVTFAGHMGVLTGLKPHAFTLSTNSRAGSDWSLLMDWFAGQENGRRELIWADRDVLEKANSYSEAIEYLSTTPLFAGGYFIVGGTKSGEGAVITRNANGTDHIEKIDTTKPNGWYVLETNYDWDKPEFYLDARIGPGNDCMQRMTRANVGLEGLYQVLSSKPNLNKATVYTCVMQVDDIVMQSFIRDCPNPCWFV</sequence>
<evidence type="ECO:0000256" key="5">
    <source>
        <dbReference type="ARBA" id="ARBA00005730"/>
    </source>
</evidence>
<dbReference type="InterPro" id="IPR029130">
    <property type="entry name" value="Acid_ceramidase_N"/>
</dbReference>
<keyword evidence="7" id="KW-0964">Secreted</keyword>
<organism evidence="21 22">
    <name type="scientific">Mesorhabditis belari</name>
    <dbReference type="NCBI Taxonomy" id="2138241"/>
    <lineage>
        <taxon>Eukaryota</taxon>
        <taxon>Metazoa</taxon>
        <taxon>Ecdysozoa</taxon>
        <taxon>Nematoda</taxon>
        <taxon>Chromadorea</taxon>
        <taxon>Rhabditida</taxon>
        <taxon>Rhabditina</taxon>
        <taxon>Rhabditomorpha</taxon>
        <taxon>Rhabditoidea</taxon>
        <taxon>Rhabditidae</taxon>
        <taxon>Mesorhabditinae</taxon>
        <taxon>Mesorhabditis</taxon>
    </lineage>
</organism>
<comment type="subcellular location">
    <subcellularLocation>
        <location evidence="1">Lysosome</location>
    </subcellularLocation>
    <subcellularLocation>
        <location evidence="2">Secreted</location>
    </subcellularLocation>
</comment>
<dbReference type="EC" id="3.5.1.23" evidence="6"/>
<keyword evidence="11 17" id="KW-0443">Lipid metabolism</keyword>
<evidence type="ECO:0000256" key="13">
    <source>
        <dbReference type="ARBA" id="ARBA00023157"/>
    </source>
</evidence>
<dbReference type="GO" id="GO:0017064">
    <property type="term" value="F:fatty acid amide hydrolase activity"/>
    <property type="evidence" value="ECO:0007669"/>
    <property type="project" value="InterPro"/>
</dbReference>
<evidence type="ECO:0000256" key="1">
    <source>
        <dbReference type="ARBA" id="ARBA00004371"/>
    </source>
</evidence>
<evidence type="ECO:0000256" key="11">
    <source>
        <dbReference type="ARBA" id="ARBA00023098"/>
    </source>
</evidence>
<keyword evidence="9 17" id="KW-0378">Hydrolase</keyword>
<evidence type="ECO:0000256" key="3">
    <source>
        <dbReference type="ARBA" id="ARBA00004760"/>
    </source>
</evidence>
<evidence type="ECO:0000256" key="8">
    <source>
        <dbReference type="ARBA" id="ARBA00022729"/>
    </source>
</evidence>
<comment type="similarity">
    <text evidence="5 17">Belongs to the acid ceramidase family.</text>
</comment>
<dbReference type="InterPro" id="IPR016699">
    <property type="entry name" value="Acid_ceramidase-like"/>
</dbReference>
<evidence type="ECO:0000256" key="10">
    <source>
        <dbReference type="ARBA" id="ARBA00022919"/>
    </source>
</evidence>
<dbReference type="Pfam" id="PF02275">
    <property type="entry name" value="CBAH"/>
    <property type="match status" value="1"/>
</dbReference>
<evidence type="ECO:0000256" key="9">
    <source>
        <dbReference type="ARBA" id="ARBA00022801"/>
    </source>
</evidence>
<dbReference type="PANTHER" id="PTHR28583:SF1">
    <property type="entry name" value="ACID CERAMIDASE"/>
    <property type="match status" value="1"/>
</dbReference>
<evidence type="ECO:0000256" key="15">
    <source>
        <dbReference type="ARBA" id="ARBA00023228"/>
    </source>
</evidence>
<evidence type="ECO:0000313" key="23">
    <source>
        <dbReference type="WBParaSite" id="MBELARI_LOCUS13942"/>
    </source>
</evidence>
<evidence type="ECO:0000256" key="6">
    <source>
        <dbReference type="ARBA" id="ARBA00011891"/>
    </source>
</evidence>
<dbReference type="Pfam" id="PF15508">
    <property type="entry name" value="NAAA-beta"/>
    <property type="match status" value="1"/>
</dbReference>
<dbReference type="GO" id="GO:0016020">
    <property type="term" value="C:membrane"/>
    <property type="evidence" value="ECO:0007669"/>
    <property type="project" value="GOC"/>
</dbReference>
<dbReference type="AlphaFoldDB" id="A0AAF3J3I5"/>
<reference evidence="22 23" key="1">
    <citation type="submission" date="2024-02" db="UniProtKB">
        <authorList>
            <consortium name="WormBaseParasite"/>
        </authorList>
    </citation>
    <scope>IDENTIFICATION</scope>
</reference>
<evidence type="ECO:0000256" key="2">
    <source>
        <dbReference type="ARBA" id="ARBA00004613"/>
    </source>
</evidence>
<comment type="pathway">
    <text evidence="4">Sphingolipid metabolism.</text>
</comment>
<evidence type="ECO:0000259" key="20">
    <source>
        <dbReference type="Pfam" id="PF15508"/>
    </source>
</evidence>
<evidence type="ECO:0000256" key="16">
    <source>
        <dbReference type="ARBA" id="ARBA00040588"/>
    </source>
</evidence>
<dbReference type="Gene3D" id="3.60.60.10">
    <property type="entry name" value="Penicillin V Acylase, Chain A"/>
    <property type="match status" value="1"/>
</dbReference>
<feature type="domain" description="Acid ceramidase N-terminal" evidence="20">
    <location>
        <begin position="16"/>
        <end position="71"/>
    </location>
</feature>
<dbReference type="GO" id="GO:0005576">
    <property type="term" value="C:extracellular region"/>
    <property type="evidence" value="ECO:0007669"/>
    <property type="project" value="UniProtKB-SubCell"/>
</dbReference>
<dbReference type="WBParaSite" id="MBELARI_LOCUS13942">
    <property type="protein sequence ID" value="MBELARI_LOCUS13942"/>
    <property type="gene ID" value="MBELARI_LOCUS13942"/>
</dbReference>
<evidence type="ECO:0000256" key="14">
    <source>
        <dbReference type="ARBA" id="ARBA00023180"/>
    </source>
</evidence>
<evidence type="ECO:0000256" key="4">
    <source>
        <dbReference type="ARBA" id="ARBA00004991"/>
    </source>
</evidence>
<dbReference type="Proteomes" id="UP000887575">
    <property type="component" value="Unassembled WGS sequence"/>
</dbReference>
<dbReference type="WBParaSite" id="MBELARI_LOCUS13938">
    <property type="protein sequence ID" value="MBELARI_LOCUS13938"/>
    <property type="gene ID" value="MBELARI_LOCUS13938"/>
</dbReference>
<dbReference type="FunFam" id="3.60.60.10:FF:000006">
    <property type="entry name" value="N-acylethanolamine-hydrolyzing acid amidase"/>
    <property type="match status" value="1"/>
</dbReference>
<dbReference type="InterPro" id="IPR029132">
    <property type="entry name" value="CBAH/NAAA_C"/>
</dbReference>
<feature type="active site" description="Nucleophile" evidence="18">
    <location>
        <position position="114"/>
    </location>
</feature>
<evidence type="ECO:0000313" key="21">
    <source>
        <dbReference type="Proteomes" id="UP000887575"/>
    </source>
</evidence>
<keyword evidence="10" id="KW-0746">Sphingolipid metabolism</keyword>
<comment type="pathway">
    <text evidence="3">Lipid metabolism; sphingolipid metabolism.</text>
</comment>
<keyword evidence="8" id="KW-0732">Signal</keyword>
<evidence type="ECO:0000256" key="7">
    <source>
        <dbReference type="ARBA" id="ARBA00022525"/>
    </source>
</evidence>
<evidence type="ECO:0000256" key="18">
    <source>
        <dbReference type="PIRSR" id="PIRSR017632-1"/>
    </source>
</evidence>
<keyword evidence="21" id="KW-1185">Reference proteome</keyword>
<keyword evidence="13" id="KW-1015">Disulfide bond</keyword>
<keyword evidence="15" id="KW-0458">Lysosome</keyword>
<keyword evidence="14" id="KW-0325">Glycoprotein</keyword>
<evidence type="ECO:0000256" key="12">
    <source>
        <dbReference type="ARBA" id="ARBA00023145"/>
    </source>
</evidence>
<dbReference type="GO" id="GO:0005764">
    <property type="term" value="C:lysosome"/>
    <property type="evidence" value="ECO:0007669"/>
    <property type="project" value="UniProtKB-SubCell"/>
</dbReference>
<dbReference type="GO" id="GO:0006665">
    <property type="term" value="P:sphingolipid metabolic process"/>
    <property type="evidence" value="ECO:0007669"/>
    <property type="project" value="UniProtKB-KW"/>
</dbReference>
<keyword evidence="12" id="KW-0865">Zymogen</keyword>
<dbReference type="PIRSF" id="PIRSF017632">
    <property type="entry name" value="Acid_ceramidase-like"/>
    <property type="match status" value="1"/>
</dbReference>
<proteinExistence type="inferred from homology"/>
<dbReference type="GO" id="GO:0017040">
    <property type="term" value="F:N-acylsphingosine amidohydrolase activity"/>
    <property type="evidence" value="ECO:0007669"/>
    <property type="project" value="UniProtKB-EC"/>
</dbReference>